<dbReference type="Pfam" id="PF00271">
    <property type="entry name" value="Helicase_C"/>
    <property type="match status" value="1"/>
</dbReference>
<feature type="domain" description="Helicase ATP-binding" evidence="1">
    <location>
        <begin position="56"/>
        <end position="205"/>
    </location>
</feature>
<dbReference type="SMART" id="SM00490">
    <property type="entry name" value="HELICc"/>
    <property type="match status" value="1"/>
</dbReference>
<feature type="non-terminal residue" evidence="2">
    <location>
        <position position="1"/>
    </location>
</feature>
<evidence type="ECO:0000259" key="1">
    <source>
        <dbReference type="PROSITE" id="PS51192"/>
    </source>
</evidence>
<dbReference type="PROSITE" id="PS51192">
    <property type="entry name" value="HELICASE_ATP_BIND_1"/>
    <property type="match status" value="1"/>
</dbReference>
<dbReference type="SUPFAM" id="SSF52540">
    <property type="entry name" value="P-loop containing nucleoside triphosphate hydrolases"/>
    <property type="match status" value="1"/>
</dbReference>
<dbReference type="EMBL" id="LAZR01015365">
    <property type="protein sequence ID" value="KKM13507.1"/>
    <property type="molecule type" value="Genomic_DNA"/>
</dbReference>
<dbReference type="AlphaFoldDB" id="A0A0F9HEE8"/>
<dbReference type="CDD" id="cd18785">
    <property type="entry name" value="SF2_C"/>
    <property type="match status" value="1"/>
</dbReference>
<dbReference type="GO" id="GO:0016787">
    <property type="term" value="F:hydrolase activity"/>
    <property type="evidence" value="ECO:0007669"/>
    <property type="project" value="InterPro"/>
</dbReference>
<dbReference type="GO" id="GO:0003677">
    <property type="term" value="F:DNA binding"/>
    <property type="evidence" value="ECO:0007669"/>
    <property type="project" value="InterPro"/>
</dbReference>
<dbReference type="InterPro" id="IPR027417">
    <property type="entry name" value="P-loop_NTPase"/>
</dbReference>
<dbReference type="Gene3D" id="3.40.50.300">
    <property type="entry name" value="P-loop containing nucleotide triphosphate hydrolases"/>
    <property type="match status" value="2"/>
</dbReference>
<dbReference type="Pfam" id="PF04851">
    <property type="entry name" value="ResIII"/>
    <property type="match status" value="1"/>
</dbReference>
<dbReference type="PANTHER" id="PTHR47396">
    <property type="entry name" value="TYPE I RESTRICTION ENZYME ECOKI R PROTEIN"/>
    <property type="match status" value="1"/>
</dbReference>
<dbReference type="GO" id="GO:0005524">
    <property type="term" value="F:ATP binding"/>
    <property type="evidence" value="ECO:0007669"/>
    <property type="project" value="InterPro"/>
</dbReference>
<dbReference type="PANTHER" id="PTHR47396:SF1">
    <property type="entry name" value="ATP-DEPENDENT HELICASE IRC3-RELATED"/>
    <property type="match status" value="1"/>
</dbReference>
<evidence type="ECO:0000313" key="2">
    <source>
        <dbReference type="EMBL" id="KKM13507.1"/>
    </source>
</evidence>
<protein>
    <recommendedName>
        <fullName evidence="1">Helicase ATP-binding domain-containing protein</fullName>
    </recommendedName>
</protein>
<accession>A0A0F9HEE8</accession>
<dbReference type="InterPro" id="IPR014001">
    <property type="entry name" value="Helicase_ATP-bd"/>
</dbReference>
<reference evidence="2" key="1">
    <citation type="journal article" date="2015" name="Nature">
        <title>Complex archaea that bridge the gap between prokaryotes and eukaryotes.</title>
        <authorList>
            <person name="Spang A."/>
            <person name="Saw J.H."/>
            <person name="Jorgensen S.L."/>
            <person name="Zaremba-Niedzwiedzka K."/>
            <person name="Martijn J."/>
            <person name="Lind A.E."/>
            <person name="van Eijk R."/>
            <person name="Schleper C."/>
            <person name="Guy L."/>
            <person name="Ettema T.J."/>
        </authorList>
    </citation>
    <scope>NUCLEOTIDE SEQUENCE</scope>
</reference>
<dbReference type="InterPro" id="IPR006935">
    <property type="entry name" value="Helicase/UvrB_N"/>
</dbReference>
<comment type="caution">
    <text evidence="2">The sequence shown here is derived from an EMBL/GenBank/DDBJ whole genome shotgun (WGS) entry which is preliminary data.</text>
</comment>
<dbReference type="GO" id="GO:0005829">
    <property type="term" value="C:cytosol"/>
    <property type="evidence" value="ECO:0007669"/>
    <property type="project" value="TreeGrafter"/>
</dbReference>
<organism evidence="2">
    <name type="scientific">marine sediment metagenome</name>
    <dbReference type="NCBI Taxonomy" id="412755"/>
    <lineage>
        <taxon>unclassified sequences</taxon>
        <taxon>metagenomes</taxon>
        <taxon>ecological metagenomes</taxon>
    </lineage>
</organism>
<dbReference type="InterPro" id="IPR001650">
    <property type="entry name" value="Helicase_C-like"/>
</dbReference>
<dbReference type="SMART" id="SM00487">
    <property type="entry name" value="DEXDc"/>
    <property type="match status" value="1"/>
</dbReference>
<name>A0A0F9HEE8_9ZZZZ</name>
<dbReference type="InterPro" id="IPR050742">
    <property type="entry name" value="Helicase_Restrict-Modif_Enz"/>
</dbReference>
<gene>
    <name evidence="2" type="ORF">LCGC14_1715520</name>
</gene>
<proteinExistence type="predicted"/>
<sequence>KEDGKKFIVPRGMLEHISEDLGQVWNVVDERVAPESEKIWPEGQVVLRYGDQEPAVRELLLRDNGFLVAPAGAGKTVMGLEIARRLGLKCLWLTHRKELKDQAIQEAVDLFDIPKDKIGELHGKTWKIGEQLTVGMIPTLRKRDLTELADEFGVIIIDEAHHVPSTTFLHVIDKFHARFIYGLTATAYRRDKLEAVMFNAIGPKIAEIEHVDLFEDEHLMIPHIRRIKTGWNPANSHMMDYHKFMEAMVVDARRNELIVSQIVRECQDPTNTAAVLVERTRHCEILTEMLKAHSIRCEFVVSSVDVDPKEGSEKKKKEKKKKRMIPKKERERVVNDFKNGKIQVLVATYDLLAEGFNYRPLNRLFLATPIKWKGLVVQSLGRVQRPCEGKTEAIVYDYVDECIAMFVNQADSRLSRVYREMGMPVTDV</sequence>